<proteinExistence type="predicted"/>
<name>A0A0F9P970_9ZZZZ</name>
<evidence type="ECO:0000313" key="1">
    <source>
        <dbReference type="EMBL" id="KKN26664.1"/>
    </source>
</evidence>
<comment type="caution">
    <text evidence="1">The sequence shown here is derived from an EMBL/GenBank/DDBJ whole genome shotgun (WGS) entry which is preliminary data.</text>
</comment>
<dbReference type="EMBL" id="LAZR01002702">
    <property type="protein sequence ID" value="KKN26664.1"/>
    <property type="molecule type" value="Genomic_DNA"/>
</dbReference>
<sequence>MLKWKTHKFSTIANNVESLSDILAGSAGKNRVIKWIACDIDSDIYIRVYRDSEQFVDFECDLITAGAPLLPVEIPLGDGQLVKAGFYNEAAGSVTPSISIGYEET</sequence>
<reference evidence="1" key="1">
    <citation type="journal article" date="2015" name="Nature">
        <title>Complex archaea that bridge the gap between prokaryotes and eukaryotes.</title>
        <authorList>
            <person name="Spang A."/>
            <person name="Saw J.H."/>
            <person name="Jorgensen S.L."/>
            <person name="Zaremba-Niedzwiedzka K."/>
            <person name="Martijn J."/>
            <person name="Lind A.E."/>
            <person name="van Eijk R."/>
            <person name="Schleper C."/>
            <person name="Guy L."/>
            <person name="Ettema T.J."/>
        </authorList>
    </citation>
    <scope>NUCLEOTIDE SEQUENCE</scope>
</reference>
<accession>A0A0F9P970</accession>
<organism evidence="1">
    <name type="scientific">marine sediment metagenome</name>
    <dbReference type="NCBI Taxonomy" id="412755"/>
    <lineage>
        <taxon>unclassified sequences</taxon>
        <taxon>metagenomes</taxon>
        <taxon>ecological metagenomes</taxon>
    </lineage>
</organism>
<gene>
    <name evidence="1" type="ORF">LCGC14_0872310</name>
</gene>
<protein>
    <submittedName>
        <fullName evidence="1">Uncharacterized protein</fullName>
    </submittedName>
</protein>
<dbReference type="AlphaFoldDB" id="A0A0F9P970"/>